<evidence type="ECO:0000313" key="1">
    <source>
        <dbReference type="EMBL" id="GAA0955731.1"/>
    </source>
</evidence>
<gene>
    <name evidence="1" type="ORF">GCM10009560_79510</name>
</gene>
<proteinExistence type="predicted"/>
<name>A0ABP4BVW8_9ACTN</name>
<protein>
    <submittedName>
        <fullName evidence="1">Large terminase</fullName>
    </submittedName>
</protein>
<organism evidence="1 2">
    <name type="scientific">Nonomuraea longicatena</name>
    <dbReference type="NCBI Taxonomy" id="83682"/>
    <lineage>
        <taxon>Bacteria</taxon>
        <taxon>Bacillati</taxon>
        <taxon>Actinomycetota</taxon>
        <taxon>Actinomycetes</taxon>
        <taxon>Streptosporangiales</taxon>
        <taxon>Streptosporangiaceae</taxon>
        <taxon>Nonomuraea</taxon>
    </lineage>
</organism>
<accession>A0ABP4BVW8</accession>
<dbReference type="RefSeq" id="WP_343955670.1">
    <property type="nucleotide sequence ID" value="NZ_BAAAHQ010000108.1"/>
</dbReference>
<sequence>MPYALDGRWTAPEFSLGYQVIDWIEAYLVHGPGDVQGQPIVMDREYARFIVDAYEVDRRGRRRVTRAFLSRPKGRAKSELAGMLVCAEALGPVRCDGFDANGNPVGRPVTYPFIRCLATEESQAGNTYDNVHYMLSEGPVYDAYPGLDINLAKVNLPQPGGGEIVPSSASSASKDGGKETLGVFDETHLYVTRELREMHKTVSRNLLKRKSAQPWALETSTMYAPGEDSIAEGMHSDFLKATDGLIEHPGLLFDHKEAPPVSIRNKAELRKALRYVYGPASEWMDLDRMVIELQTMQEHEAKRYFLNQPTATVDQAIEKEAWDAIVSEETPKPGDQIAIGFDGSLRYDATAIIGCRLSDGLVFPIAIWENPHTGDDWEVDVLAVDAAMAKAFDEYRVEWAYADPAYWQDIVGRWAIEFGDNHIFEFWTHRDTPMSTAVERFRTGIQTQQISHVGDATLTRHVMNARTREVRAGVVLRKDTKKSKKHIDACMAAVLAVEARADAIADGRLRKKRYRAISY</sequence>
<comment type="caution">
    <text evidence="1">The sequence shown here is derived from an EMBL/GenBank/DDBJ whole genome shotgun (WGS) entry which is preliminary data.</text>
</comment>
<dbReference type="EMBL" id="BAAAHQ010000108">
    <property type="protein sequence ID" value="GAA0955731.1"/>
    <property type="molecule type" value="Genomic_DNA"/>
</dbReference>
<dbReference type="Proteomes" id="UP001501578">
    <property type="component" value="Unassembled WGS sequence"/>
</dbReference>
<keyword evidence="2" id="KW-1185">Reference proteome</keyword>
<evidence type="ECO:0000313" key="2">
    <source>
        <dbReference type="Proteomes" id="UP001501578"/>
    </source>
</evidence>
<dbReference type="Gene3D" id="3.30.420.240">
    <property type="match status" value="1"/>
</dbReference>
<reference evidence="2" key="1">
    <citation type="journal article" date="2019" name="Int. J. Syst. Evol. Microbiol.">
        <title>The Global Catalogue of Microorganisms (GCM) 10K type strain sequencing project: providing services to taxonomists for standard genome sequencing and annotation.</title>
        <authorList>
            <consortium name="The Broad Institute Genomics Platform"/>
            <consortium name="The Broad Institute Genome Sequencing Center for Infectious Disease"/>
            <person name="Wu L."/>
            <person name="Ma J."/>
        </authorList>
    </citation>
    <scope>NUCLEOTIDE SEQUENCE [LARGE SCALE GENOMIC DNA]</scope>
    <source>
        <strain evidence="2">JCM 11136</strain>
    </source>
</reference>